<dbReference type="InterPro" id="IPR009080">
    <property type="entry name" value="tRNAsynth_Ia_anticodon-bd"/>
</dbReference>
<reference evidence="15 16" key="1">
    <citation type="journal article" date="2014" name="Front. Genet.">
        <title>Genome and metabolic network of "Candidatus Phaeomarinobacter ectocarpi" Ec32, a new candidate genus of Alphaproteobacteria frequently associated with brown algae.</title>
        <authorList>
            <person name="Dittami S.M."/>
            <person name="Barbeyron T."/>
            <person name="Boyen C."/>
            <person name="Cambefort J."/>
            <person name="Collet G."/>
            <person name="Delage L."/>
            <person name="Gobet A."/>
            <person name="Groisillier A."/>
            <person name="Leblanc C."/>
            <person name="Michel G."/>
            <person name="Scornet D."/>
            <person name="Siegel A."/>
            <person name="Tapia J.E."/>
            <person name="Tonon T."/>
        </authorList>
    </citation>
    <scope>NUCLEOTIDE SEQUENCE [LARGE SCALE GENOMIC DNA]</scope>
    <source>
        <strain evidence="15 16">Ec32</strain>
    </source>
</reference>
<proteinExistence type="inferred from homology"/>
<feature type="binding site" evidence="13">
    <location>
        <position position="276"/>
    </location>
    <ligand>
        <name>ATP</name>
        <dbReference type="ChEBI" id="CHEBI:30616"/>
    </ligand>
</feature>
<evidence type="ECO:0000256" key="3">
    <source>
        <dbReference type="ARBA" id="ARBA00011245"/>
    </source>
</evidence>
<evidence type="ECO:0000313" key="16">
    <source>
        <dbReference type="Proteomes" id="UP000032160"/>
    </source>
</evidence>
<feature type="binding site" evidence="13">
    <location>
        <position position="33"/>
    </location>
    <ligand>
        <name>Zn(2+)</name>
        <dbReference type="ChEBI" id="CHEBI:29105"/>
    </ligand>
</feature>
<evidence type="ECO:0000256" key="6">
    <source>
        <dbReference type="ARBA" id="ARBA00022723"/>
    </source>
</evidence>
<keyword evidence="9 13" id="KW-0067">ATP-binding</keyword>
<organism evidence="15 16">
    <name type="scientific">Candidatus Phaeomarinibacter ectocarpi</name>
    <dbReference type="NCBI Taxonomy" id="1458461"/>
    <lineage>
        <taxon>Bacteria</taxon>
        <taxon>Pseudomonadati</taxon>
        <taxon>Pseudomonadota</taxon>
        <taxon>Alphaproteobacteria</taxon>
        <taxon>Hyphomicrobiales</taxon>
        <taxon>Parvibaculaceae</taxon>
        <taxon>Candidatus Phaeomarinibacter</taxon>
    </lineage>
</organism>
<dbReference type="Gene3D" id="3.40.50.620">
    <property type="entry name" value="HUPs"/>
    <property type="match status" value="1"/>
</dbReference>
<comment type="subunit">
    <text evidence="3 13">Monomer.</text>
</comment>
<gene>
    <name evidence="13" type="primary">cysS</name>
    <name evidence="15" type="ORF">BN1012_Phect2552</name>
</gene>
<dbReference type="PRINTS" id="PR00983">
    <property type="entry name" value="TRNASYNTHCYS"/>
</dbReference>
<keyword evidence="8 13" id="KW-0862">Zinc</keyword>
<keyword evidence="6 13" id="KW-0479">Metal-binding</keyword>
<dbReference type="HAMAP" id="MF_00041">
    <property type="entry name" value="Cys_tRNA_synth"/>
    <property type="match status" value="1"/>
</dbReference>
<name>X5MMX0_9HYPH</name>
<dbReference type="EMBL" id="HG966617">
    <property type="protein sequence ID" value="CDO60765.1"/>
    <property type="molecule type" value="Genomic_DNA"/>
</dbReference>
<evidence type="ECO:0000256" key="7">
    <source>
        <dbReference type="ARBA" id="ARBA00022741"/>
    </source>
</evidence>
<dbReference type="InterPro" id="IPR015803">
    <property type="entry name" value="Cys-tRNA-ligase"/>
</dbReference>
<protein>
    <recommendedName>
        <fullName evidence="13">Cysteine--tRNA ligase</fullName>
        <ecNumber evidence="13">6.1.1.16</ecNumber>
    </recommendedName>
    <alternativeName>
        <fullName evidence="13">Cysteinyl-tRNA synthetase</fullName>
        <shortName evidence="13">CysRS</shortName>
    </alternativeName>
</protein>
<dbReference type="GO" id="GO:0005524">
    <property type="term" value="F:ATP binding"/>
    <property type="evidence" value="ECO:0007669"/>
    <property type="project" value="UniProtKB-UniRule"/>
</dbReference>
<accession>X5MMX0</accession>
<evidence type="ECO:0000256" key="9">
    <source>
        <dbReference type="ARBA" id="ARBA00022840"/>
    </source>
</evidence>
<evidence type="ECO:0000256" key="11">
    <source>
        <dbReference type="ARBA" id="ARBA00023146"/>
    </source>
</evidence>
<dbReference type="Pfam" id="PF23493">
    <property type="entry name" value="CysS_C"/>
    <property type="match status" value="1"/>
</dbReference>
<dbReference type="Gene3D" id="1.20.120.640">
    <property type="entry name" value="Anticodon-binding domain of a subclass of class I aminoacyl-tRNA synthetases"/>
    <property type="match status" value="1"/>
</dbReference>
<dbReference type="GO" id="GO:0004817">
    <property type="term" value="F:cysteine-tRNA ligase activity"/>
    <property type="evidence" value="ECO:0007669"/>
    <property type="project" value="UniProtKB-UniRule"/>
</dbReference>
<evidence type="ECO:0000256" key="10">
    <source>
        <dbReference type="ARBA" id="ARBA00022917"/>
    </source>
</evidence>
<dbReference type="InterPro" id="IPR014729">
    <property type="entry name" value="Rossmann-like_a/b/a_fold"/>
</dbReference>
<dbReference type="HOGENOM" id="CLU_013528_0_1_5"/>
<dbReference type="GO" id="GO:0008270">
    <property type="term" value="F:zinc ion binding"/>
    <property type="evidence" value="ECO:0007669"/>
    <property type="project" value="UniProtKB-UniRule"/>
</dbReference>
<keyword evidence="7 13" id="KW-0547">Nucleotide-binding</keyword>
<dbReference type="PANTHER" id="PTHR10890">
    <property type="entry name" value="CYSTEINYL-TRNA SYNTHETASE"/>
    <property type="match status" value="1"/>
</dbReference>
<sequence length="458" mass="50520">MARPVTLSLHDTSSRTKRVFEPIDPANVRLYACGPTVYDFAHIGNGRTAVTFDLVFRVLRYVYGDDHVTYVRNITDIEDKIMARAKRDGVTIRELTNGTAKVYQDDMAGLGSLPPTHEPRATDYVDGMIEMISKLIDLGHAYEAEGHVLFDVSSDENYGRLSGRSLDDMIAGARVEVAPYKRNATDFVLWKPSAEDMPGWDSPWGKGRPGWHIECSVMGEHLLGETFDIHGGGIDLAFPHHENELAQSSCSHGGAKLADYWMHGGFLQVEGEKMSKSLGNFLVVHDLLGDWPGEALRLHLFMTHYRQPLNWTVEGVREAKGILDRWYASTADVGEVTADDVPESVTSALLDDLNTPQVLAALHKLCGESQKSSEEAARALKASGQLIGLFGHTAEEWATWRPATSTVDDAQVEGLIAARKQARDEKDFAEADRIRDELTALGIEIKDGPDGTTWTVAT</sequence>
<dbReference type="NCBIfam" id="TIGR00435">
    <property type="entry name" value="cysS"/>
    <property type="match status" value="1"/>
</dbReference>
<dbReference type="InterPro" id="IPR056411">
    <property type="entry name" value="CysS_C"/>
</dbReference>
<comment type="similarity">
    <text evidence="2 13">Belongs to the class-I aminoacyl-tRNA synthetase family.</text>
</comment>
<comment type="cofactor">
    <cofactor evidence="13">
        <name>Zn(2+)</name>
        <dbReference type="ChEBI" id="CHEBI:29105"/>
    </cofactor>
    <text evidence="13">Binds 1 zinc ion per subunit.</text>
</comment>
<keyword evidence="5 13" id="KW-0436">Ligase</keyword>
<feature type="binding site" evidence="13">
    <location>
        <position position="240"/>
    </location>
    <ligand>
        <name>Zn(2+)</name>
        <dbReference type="ChEBI" id="CHEBI:29105"/>
    </ligand>
</feature>
<dbReference type="AlphaFoldDB" id="X5MMX0"/>
<evidence type="ECO:0000313" key="15">
    <source>
        <dbReference type="EMBL" id="CDO60765.1"/>
    </source>
</evidence>
<dbReference type="PATRIC" id="fig|1458461.3.peg.2557"/>
<feature type="binding site" evidence="13">
    <location>
        <position position="215"/>
    </location>
    <ligand>
        <name>Zn(2+)</name>
        <dbReference type="ChEBI" id="CHEBI:29105"/>
    </ligand>
</feature>
<evidence type="ECO:0000256" key="2">
    <source>
        <dbReference type="ARBA" id="ARBA00005594"/>
    </source>
</evidence>
<evidence type="ECO:0000256" key="4">
    <source>
        <dbReference type="ARBA" id="ARBA00022490"/>
    </source>
</evidence>
<feature type="short sequence motif" description="'HIGH' region" evidence="13">
    <location>
        <begin position="35"/>
        <end position="45"/>
    </location>
</feature>
<dbReference type="SUPFAM" id="SSF52374">
    <property type="entry name" value="Nucleotidylyl transferase"/>
    <property type="match status" value="1"/>
</dbReference>
<keyword evidence="11 13" id="KW-0030">Aminoacyl-tRNA synthetase</keyword>
<dbReference type="EC" id="6.1.1.16" evidence="13"/>
<dbReference type="InterPro" id="IPR015273">
    <property type="entry name" value="Cys-tRNA-synt_Ia_DALR"/>
</dbReference>
<dbReference type="Proteomes" id="UP000032160">
    <property type="component" value="Chromosome I"/>
</dbReference>
<dbReference type="PANTHER" id="PTHR10890:SF3">
    <property type="entry name" value="CYSTEINE--TRNA LIGASE, CYTOPLASMIC"/>
    <property type="match status" value="1"/>
</dbReference>
<dbReference type="Pfam" id="PF01406">
    <property type="entry name" value="tRNA-synt_1e"/>
    <property type="match status" value="1"/>
</dbReference>
<comment type="catalytic activity">
    <reaction evidence="12 13">
        <text>tRNA(Cys) + L-cysteine + ATP = L-cysteinyl-tRNA(Cys) + AMP + diphosphate</text>
        <dbReference type="Rhea" id="RHEA:17773"/>
        <dbReference type="Rhea" id="RHEA-COMP:9661"/>
        <dbReference type="Rhea" id="RHEA-COMP:9679"/>
        <dbReference type="ChEBI" id="CHEBI:30616"/>
        <dbReference type="ChEBI" id="CHEBI:33019"/>
        <dbReference type="ChEBI" id="CHEBI:35235"/>
        <dbReference type="ChEBI" id="CHEBI:78442"/>
        <dbReference type="ChEBI" id="CHEBI:78517"/>
        <dbReference type="ChEBI" id="CHEBI:456215"/>
        <dbReference type="EC" id="6.1.1.16"/>
    </reaction>
</comment>
<evidence type="ECO:0000256" key="5">
    <source>
        <dbReference type="ARBA" id="ARBA00022598"/>
    </source>
</evidence>
<dbReference type="SMART" id="SM00840">
    <property type="entry name" value="DALR_2"/>
    <property type="match status" value="1"/>
</dbReference>
<evidence type="ECO:0000256" key="13">
    <source>
        <dbReference type="HAMAP-Rule" id="MF_00041"/>
    </source>
</evidence>
<dbReference type="FunFam" id="3.40.50.620:FF:000068">
    <property type="entry name" value="Cysteine--tRNA ligase"/>
    <property type="match status" value="1"/>
</dbReference>
<evidence type="ECO:0000256" key="8">
    <source>
        <dbReference type="ARBA" id="ARBA00022833"/>
    </source>
</evidence>
<dbReference type="SUPFAM" id="SSF47323">
    <property type="entry name" value="Anticodon-binding domain of a subclass of class I aminoacyl-tRNA synthetases"/>
    <property type="match status" value="1"/>
</dbReference>
<keyword evidence="16" id="KW-1185">Reference proteome</keyword>
<feature type="domain" description="Cysteinyl-tRNA synthetase class Ia DALR" evidence="14">
    <location>
        <begin position="344"/>
        <end position="398"/>
    </location>
</feature>
<evidence type="ECO:0000256" key="12">
    <source>
        <dbReference type="ARBA" id="ARBA00047398"/>
    </source>
</evidence>
<comment type="subcellular location">
    <subcellularLocation>
        <location evidence="1 13">Cytoplasm</location>
    </subcellularLocation>
</comment>
<feature type="short sequence motif" description="'KMSKS' region" evidence="13">
    <location>
        <begin position="273"/>
        <end position="277"/>
    </location>
</feature>
<dbReference type="GO" id="GO:0006423">
    <property type="term" value="P:cysteinyl-tRNA aminoacylation"/>
    <property type="evidence" value="ECO:0007669"/>
    <property type="project" value="UniProtKB-UniRule"/>
</dbReference>
<dbReference type="CDD" id="cd00672">
    <property type="entry name" value="CysRS_core"/>
    <property type="match status" value="1"/>
</dbReference>
<dbReference type="InterPro" id="IPR024909">
    <property type="entry name" value="Cys-tRNA/MSH_ligase"/>
</dbReference>
<dbReference type="STRING" id="1458461.BN1012_Phect2552"/>
<dbReference type="GO" id="GO:0005829">
    <property type="term" value="C:cytosol"/>
    <property type="evidence" value="ECO:0007669"/>
    <property type="project" value="TreeGrafter"/>
</dbReference>
<evidence type="ECO:0000256" key="1">
    <source>
        <dbReference type="ARBA" id="ARBA00004496"/>
    </source>
</evidence>
<keyword evidence="4 13" id="KW-0963">Cytoplasm</keyword>
<evidence type="ECO:0000259" key="14">
    <source>
        <dbReference type="SMART" id="SM00840"/>
    </source>
</evidence>
<dbReference type="KEGG" id="pect:BN1012_Phect2552"/>
<keyword evidence="10 13" id="KW-0648">Protein biosynthesis</keyword>
<feature type="binding site" evidence="13">
    <location>
        <position position="244"/>
    </location>
    <ligand>
        <name>Zn(2+)</name>
        <dbReference type="ChEBI" id="CHEBI:29105"/>
    </ligand>
</feature>
<dbReference type="InterPro" id="IPR032678">
    <property type="entry name" value="tRNA-synt_1_cat_dom"/>
</dbReference>